<dbReference type="GO" id="GO:0005789">
    <property type="term" value="C:endoplasmic reticulum membrane"/>
    <property type="evidence" value="ECO:0007669"/>
    <property type="project" value="UniProtKB-SubCell"/>
</dbReference>
<feature type="domain" description="3-oxo-5-alpha-steroid 4-dehydrogenase C-terminal" evidence="6">
    <location>
        <begin position="144"/>
        <end position="272"/>
    </location>
</feature>
<comment type="similarity">
    <text evidence="5">Belongs to the steroid 5-alpha reductase family. Polyprenal reductase subfamily.</text>
</comment>
<dbReference type="GO" id="GO:0016095">
    <property type="term" value="P:polyprenol catabolic process"/>
    <property type="evidence" value="ECO:0007669"/>
    <property type="project" value="UniProtKB-UniRule"/>
</dbReference>
<feature type="transmembrane region" description="Helical" evidence="5">
    <location>
        <begin position="163"/>
        <end position="184"/>
    </location>
</feature>
<keyword evidence="2 5" id="KW-0812">Transmembrane</keyword>
<evidence type="ECO:0000256" key="3">
    <source>
        <dbReference type="ARBA" id="ARBA00022989"/>
    </source>
</evidence>
<organism evidence="7 8">
    <name type="scientific">Geotrichum candidum</name>
    <name type="common">Oospora lactis</name>
    <name type="synonym">Dipodascus geotrichum</name>
    <dbReference type="NCBI Taxonomy" id="1173061"/>
    <lineage>
        <taxon>Eukaryota</taxon>
        <taxon>Fungi</taxon>
        <taxon>Dikarya</taxon>
        <taxon>Ascomycota</taxon>
        <taxon>Saccharomycotina</taxon>
        <taxon>Dipodascomycetes</taxon>
        <taxon>Dipodascales</taxon>
        <taxon>Dipodascaceae</taxon>
        <taxon>Geotrichum</taxon>
    </lineage>
</organism>
<feature type="transmembrane region" description="Helical" evidence="5">
    <location>
        <begin position="132"/>
        <end position="157"/>
    </location>
</feature>
<dbReference type="OrthoDB" id="541710at2759"/>
<dbReference type="GO" id="GO:0102389">
    <property type="term" value="F:polyprenol reductase activity"/>
    <property type="evidence" value="ECO:0007669"/>
    <property type="project" value="UniProtKB-UniRule"/>
</dbReference>
<dbReference type="EMBL" id="CCBN010000003">
    <property type="protein sequence ID" value="CDO52648.1"/>
    <property type="molecule type" value="Genomic_DNA"/>
</dbReference>
<gene>
    <name evidence="7" type="ORF">BN980_GECA03s05345g</name>
</gene>
<comment type="catalytic activity">
    <reaction evidence="5">
        <text>a di-trans,poly-cis-dolichal + NADP(+) = a di-trans,poly-cis-polyprenal + NADPH + H(+)</text>
        <dbReference type="Rhea" id="RHEA:80727"/>
        <dbReference type="Rhea" id="RHEA-COMP:19536"/>
        <dbReference type="Rhea" id="RHEA-COMP:19537"/>
        <dbReference type="ChEBI" id="CHEBI:15378"/>
        <dbReference type="ChEBI" id="CHEBI:57783"/>
        <dbReference type="ChEBI" id="CHEBI:58349"/>
        <dbReference type="ChEBI" id="CHEBI:231623"/>
        <dbReference type="ChEBI" id="CHEBI:231637"/>
        <dbReference type="EC" id="1.3.1.94"/>
    </reaction>
    <physiologicalReaction direction="right-to-left" evidence="5">
        <dbReference type="Rhea" id="RHEA:80729"/>
    </physiologicalReaction>
</comment>
<comment type="function">
    <text evidence="5">Plays a key role in early steps of protein N-linked glycosylation by being involved in the conversion of polyprenol into dolichol. Acts as a polyprenal reductase that mediates the reduction of polyprenal into dolichal in a NADP-dependent mechanism. Dolichols are required for the synthesis of dolichol-linked monosaccharides and the oligosaccharide precursor used for N-glycosylation.</text>
</comment>
<evidence type="ECO:0000256" key="2">
    <source>
        <dbReference type="ARBA" id="ARBA00022692"/>
    </source>
</evidence>
<keyword evidence="3 5" id="KW-1133">Transmembrane helix</keyword>
<keyword evidence="5" id="KW-0256">Endoplasmic reticulum</keyword>
<evidence type="ECO:0000313" key="7">
    <source>
        <dbReference type="EMBL" id="CDO52648.1"/>
    </source>
</evidence>
<sequence length="272" mass="30724">MFQIVSALLVAMSAEDLALSAINVLLLLMTASVVLAVSVPDLNVLLLYGKTREASTKHVVLLPGLDYFLSIYLPKRYFVHFYIVSVVCSLAVVATRWEEHSPSGWVLTGLMLVQGLRRLFECIFLEKPNPKALIHISHYLVGIFFYTLVNAVVYLAFSFPDTPSSLCTALAIAIFTIASVYQYLFHRHLASLVKYTLPSFSLFRLVACPHYFSEIFIYASFAFVTPRACRPSVYMIIVWVLVNLSASAKQTQVYYQQKFNTAQPYAIIPYIY</sequence>
<dbReference type="InterPro" id="IPR039698">
    <property type="entry name" value="Dfg10/SRD5A3"/>
</dbReference>
<keyword evidence="5" id="KW-0521">NADP</keyword>
<evidence type="ECO:0000313" key="8">
    <source>
        <dbReference type="Proteomes" id="UP000242525"/>
    </source>
</evidence>
<reference evidence="7" key="1">
    <citation type="submission" date="2014-03" db="EMBL/GenBank/DDBJ databases">
        <authorList>
            <person name="Casaregola S."/>
        </authorList>
    </citation>
    <scope>NUCLEOTIDE SEQUENCE [LARGE SCALE GENOMIC DNA]</scope>
    <source>
        <strain evidence="7">CLIB 918</strain>
    </source>
</reference>
<comment type="subcellular location">
    <subcellularLocation>
        <location evidence="1">Endomembrane system</location>
        <topology evidence="1">Multi-pass membrane protein</topology>
    </subcellularLocation>
    <subcellularLocation>
        <location evidence="5">Endoplasmic reticulum membrane</location>
    </subcellularLocation>
</comment>
<comment type="caution">
    <text evidence="7">The sequence shown here is derived from an EMBL/GenBank/DDBJ whole genome shotgun (WGS) entry which is preliminary data.</text>
</comment>
<dbReference type="Pfam" id="PF02544">
    <property type="entry name" value="Steroid_dh"/>
    <property type="match status" value="1"/>
</dbReference>
<dbReference type="STRING" id="1173061.A0A0J9X5H4"/>
<dbReference type="EC" id="1.3.1.94" evidence="5"/>
<feature type="transmembrane region" description="Helical" evidence="5">
    <location>
        <begin position="24"/>
        <end position="48"/>
    </location>
</feature>
<protein>
    <recommendedName>
        <fullName evidence="5">Polyprenal reductase</fullName>
        <ecNumber evidence="5">1.3.1.94</ecNumber>
    </recommendedName>
</protein>
<dbReference type="PANTHER" id="PTHR14624:SF0">
    <property type="entry name" value="POLYPRENOL REDUCTASE"/>
    <property type="match status" value="1"/>
</dbReference>
<dbReference type="AlphaFoldDB" id="A0A0J9X5H4"/>
<dbReference type="GO" id="GO:0160198">
    <property type="term" value="F:polyprenal reductase activity"/>
    <property type="evidence" value="ECO:0007669"/>
    <property type="project" value="UniProtKB-EC"/>
</dbReference>
<name>A0A0J9X5H4_GEOCN</name>
<dbReference type="InterPro" id="IPR001104">
    <property type="entry name" value="3-oxo-5_a-steroid_4-DH_C"/>
</dbReference>
<dbReference type="GO" id="GO:0006488">
    <property type="term" value="P:dolichol-linked oligosaccharide biosynthetic process"/>
    <property type="evidence" value="ECO:0007669"/>
    <property type="project" value="UniProtKB-UniRule"/>
</dbReference>
<dbReference type="PANTHER" id="PTHR14624">
    <property type="entry name" value="DFG10 PROTEIN"/>
    <property type="match status" value="1"/>
</dbReference>
<evidence type="ECO:0000256" key="5">
    <source>
        <dbReference type="RuleBase" id="RU367081"/>
    </source>
</evidence>
<dbReference type="Proteomes" id="UP000242525">
    <property type="component" value="Unassembled WGS sequence"/>
</dbReference>
<feature type="transmembrane region" description="Helical" evidence="5">
    <location>
        <begin position="77"/>
        <end position="97"/>
    </location>
</feature>
<keyword evidence="4 5" id="KW-0472">Membrane</keyword>
<evidence type="ECO:0000256" key="1">
    <source>
        <dbReference type="ARBA" id="ARBA00004127"/>
    </source>
</evidence>
<evidence type="ECO:0000259" key="6">
    <source>
        <dbReference type="Pfam" id="PF02544"/>
    </source>
</evidence>
<dbReference type="PROSITE" id="PS50244">
    <property type="entry name" value="S5A_REDUCTASE"/>
    <property type="match status" value="1"/>
</dbReference>
<feature type="transmembrane region" description="Helical" evidence="5">
    <location>
        <begin position="205"/>
        <end position="225"/>
    </location>
</feature>
<proteinExistence type="inferred from homology"/>
<keyword evidence="8" id="KW-1185">Reference proteome</keyword>
<evidence type="ECO:0000256" key="4">
    <source>
        <dbReference type="ARBA" id="ARBA00023136"/>
    </source>
</evidence>
<keyword evidence="5" id="KW-0560">Oxidoreductase</keyword>
<dbReference type="UniPathway" id="UPA00378"/>
<comment type="pathway">
    <text evidence="5">Protein modification; protein glycosylation.</text>
</comment>
<accession>A0A0J9X5H4</accession>
<dbReference type="GO" id="GO:0003865">
    <property type="term" value="F:3-oxo-5-alpha-steroid 4-dehydrogenase activity"/>
    <property type="evidence" value="ECO:0007669"/>
    <property type="project" value="TreeGrafter"/>
</dbReference>